<name>A0A0D1AAP5_9LACO</name>
<dbReference type="Proteomes" id="UP000032279">
    <property type="component" value="Unassembled WGS sequence"/>
</dbReference>
<feature type="domain" description="N-acetyltransferase" evidence="1">
    <location>
        <begin position="2"/>
        <end position="92"/>
    </location>
</feature>
<dbReference type="PATRIC" id="fig|1335616.4.peg.619"/>
<accession>A0A0D1AAP5</accession>
<dbReference type="Pfam" id="PF14542">
    <property type="entry name" value="Acetyltransf_CG"/>
    <property type="match status" value="1"/>
</dbReference>
<reference evidence="2 3" key="1">
    <citation type="submission" date="2013-08" db="EMBL/GenBank/DDBJ databases">
        <title>Lactobacillus wasatchii sp. WDC04, a late gas producing bacteria isolated from aged chedder cheese.</title>
        <authorList>
            <person name="Oberg C.J."/>
            <person name="Culumber M."/>
            <person name="McMahon D.J."/>
            <person name="Broadbent J.R."/>
            <person name="Oberg T.S."/>
            <person name="Ortaki F."/>
        </authorList>
    </citation>
    <scope>NUCLEOTIDE SEQUENCE [LARGE SCALE GENOMIC DNA]</scope>
    <source>
        <strain evidence="2 3">WDC04</strain>
    </source>
</reference>
<dbReference type="CDD" id="cd04301">
    <property type="entry name" value="NAT_SF"/>
    <property type="match status" value="1"/>
</dbReference>
<dbReference type="InterPro" id="IPR031165">
    <property type="entry name" value="GNAT_YJDJ"/>
</dbReference>
<dbReference type="AlphaFoldDB" id="A0A0D1AAP5"/>
<dbReference type="InterPro" id="IPR016181">
    <property type="entry name" value="Acyl_CoA_acyltransferase"/>
</dbReference>
<evidence type="ECO:0000313" key="2">
    <source>
        <dbReference type="EMBL" id="KIS03791.1"/>
    </source>
</evidence>
<dbReference type="PROSITE" id="PS51729">
    <property type="entry name" value="GNAT_YJDJ"/>
    <property type="match status" value="1"/>
</dbReference>
<dbReference type="STRING" id="1335616.WDC_0623"/>
<protein>
    <recommendedName>
        <fullName evidence="1">N-acetyltransferase domain-containing protein</fullName>
    </recommendedName>
</protein>
<evidence type="ECO:0000313" key="3">
    <source>
        <dbReference type="Proteomes" id="UP000032279"/>
    </source>
</evidence>
<dbReference type="EMBL" id="AWTT01000010">
    <property type="protein sequence ID" value="KIS03791.1"/>
    <property type="molecule type" value="Genomic_DNA"/>
</dbReference>
<dbReference type="SUPFAM" id="SSF55729">
    <property type="entry name" value="Acyl-CoA N-acyltransferases (Nat)"/>
    <property type="match status" value="1"/>
</dbReference>
<gene>
    <name evidence="2" type="ORF">WDC_0623</name>
</gene>
<sequence length="97" mass="10736">MQFQYAPGRIFAEDGTGQLLGEIVFPTVADGKNLVVVERTFVNPVARGQGLAAQLVAEFVCYASKNSLKVKLLCPFAKKEFGQHSEYQQLLAPEDRF</sequence>
<dbReference type="OrthoDB" id="9793389at2"/>
<dbReference type="Gene3D" id="3.40.630.30">
    <property type="match status" value="1"/>
</dbReference>
<evidence type="ECO:0000259" key="1">
    <source>
        <dbReference type="PROSITE" id="PS51729"/>
    </source>
</evidence>
<dbReference type="RefSeq" id="WP_044010326.1">
    <property type="nucleotide sequence ID" value="NZ_AWTT01000010.1"/>
</dbReference>
<keyword evidence="3" id="KW-1185">Reference proteome</keyword>
<organism evidence="2 3">
    <name type="scientific">Paucilactobacillus wasatchensis</name>
    <dbReference type="NCBI Taxonomy" id="1335616"/>
    <lineage>
        <taxon>Bacteria</taxon>
        <taxon>Bacillati</taxon>
        <taxon>Bacillota</taxon>
        <taxon>Bacilli</taxon>
        <taxon>Lactobacillales</taxon>
        <taxon>Lactobacillaceae</taxon>
        <taxon>Paucilactobacillus</taxon>
    </lineage>
</organism>
<proteinExistence type="predicted"/>
<comment type="caution">
    <text evidence="2">The sequence shown here is derived from an EMBL/GenBank/DDBJ whole genome shotgun (WGS) entry which is preliminary data.</text>
</comment>